<dbReference type="PANTHER" id="PTHR30589">
    <property type="entry name" value="PROLIPOPROTEIN DIACYLGLYCERYL TRANSFERASE"/>
    <property type="match status" value="1"/>
</dbReference>
<dbReference type="HAMAP" id="MF_01147">
    <property type="entry name" value="Lgt"/>
    <property type="match status" value="1"/>
</dbReference>
<keyword evidence="4 7" id="KW-0812">Transmembrane</keyword>
<comment type="subcellular location">
    <subcellularLocation>
        <location evidence="7">Cell membrane</location>
        <topology evidence="7">Multi-pass membrane protein</topology>
    </subcellularLocation>
</comment>
<dbReference type="GO" id="GO:0008961">
    <property type="term" value="F:phosphatidylglycerol-prolipoprotein diacylglyceryl transferase activity"/>
    <property type="evidence" value="ECO:0007669"/>
    <property type="project" value="UniProtKB-UniRule"/>
</dbReference>
<dbReference type="EMBL" id="SSMQ01000013">
    <property type="protein sequence ID" value="TKD08662.1"/>
    <property type="molecule type" value="Genomic_DNA"/>
</dbReference>
<feature type="transmembrane region" description="Helical" evidence="7">
    <location>
        <begin position="15"/>
        <end position="34"/>
    </location>
</feature>
<evidence type="ECO:0000313" key="8">
    <source>
        <dbReference type="EMBL" id="TKD08662.1"/>
    </source>
</evidence>
<feature type="transmembrane region" description="Helical" evidence="7">
    <location>
        <begin position="149"/>
        <end position="167"/>
    </location>
</feature>
<dbReference type="EC" id="2.5.1.145" evidence="7"/>
<comment type="caution">
    <text evidence="8">The sequence shown here is derived from an EMBL/GenBank/DDBJ whole genome shotgun (WGS) entry which is preliminary data.</text>
</comment>
<evidence type="ECO:0000256" key="3">
    <source>
        <dbReference type="ARBA" id="ARBA00022679"/>
    </source>
</evidence>
<evidence type="ECO:0000256" key="4">
    <source>
        <dbReference type="ARBA" id="ARBA00022692"/>
    </source>
</evidence>
<evidence type="ECO:0000256" key="1">
    <source>
        <dbReference type="ARBA" id="ARBA00007150"/>
    </source>
</evidence>
<dbReference type="OrthoDB" id="871140at2"/>
<feature type="transmembrane region" description="Helical" evidence="7">
    <location>
        <begin position="245"/>
        <end position="263"/>
    </location>
</feature>
<evidence type="ECO:0000256" key="6">
    <source>
        <dbReference type="ARBA" id="ARBA00023136"/>
    </source>
</evidence>
<dbReference type="PANTHER" id="PTHR30589:SF0">
    <property type="entry name" value="PHOSPHATIDYLGLYCEROL--PROLIPOPROTEIN DIACYLGLYCERYL TRANSFERASE"/>
    <property type="match status" value="1"/>
</dbReference>
<dbReference type="Proteomes" id="UP000309215">
    <property type="component" value="Unassembled WGS sequence"/>
</dbReference>
<feature type="transmembrane region" description="Helical" evidence="7">
    <location>
        <begin position="270"/>
        <end position="290"/>
    </location>
</feature>
<dbReference type="UniPathway" id="UPA00664"/>
<organism evidence="8 9">
    <name type="scientific">Polyangium fumosum</name>
    <dbReference type="NCBI Taxonomy" id="889272"/>
    <lineage>
        <taxon>Bacteria</taxon>
        <taxon>Pseudomonadati</taxon>
        <taxon>Myxococcota</taxon>
        <taxon>Polyangia</taxon>
        <taxon>Polyangiales</taxon>
        <taxon>Polyangiaceae</taxon>
        <taxon>Polyangium</taxon>
    </lineage>
</organism>
<keyword evidence="5 7" id="KW-1133">Transmembrane helix</keyword>
<dbReference type="GO" id="GO:0042158">
    <property type="term" value="P:lipoprotein biosynthetic process"/>
    <property type="evidence" value="ECO:0007669"/>
    <property type="project" value="UniProtKB-UniRule"/>
</dbReference>
<feature type="binding site" evidence="7">
    <location>
        <position position="192"/>
    </location>
    <ligand>
        <name>a 1,2-diacyl-sn-glycero-3-phospho-(1'-sn-glycerol)</name>
        <dbReference type="ChEBI" id="CHEBI:64716"/>
    </ligand>
</feature>
<feature type="transmembrane region" description="Helical" evidence="7">
    <location>
        <begin position="46"/>
        <end position="69"/>
    </location>
</feature>
<comment type="catalytic activity">
    <reaction evidence="7">
        <text>L-cysteinyl-[prolipoprotein] + a 1,2-diacyl-sn-glycero-3-phospho-(1'-sn-glycerol) = an S-1,2-diacyl-sn-glyceryl-L-cysteinyl-[prolipoprotein] + sn-glycerol 1-phosphate + H(+)</text>
        <dbReference type="Rhea" id="RHEA:56712"/>
        <dbReference type="Rhea" id="RHEA-COMP:14679"/>
        <dbReference type="Rhea" id="RHEA-COMP:14680"/>
        <dbReference type="ChEBI" id="CHEBI:15378"/>
        <dbReference type="ChEBI" id="CHEBI:29950"/>
        <dbReference type="ChEBI" id="CHEBI:57685"/>
        <dbReference type="ChEBI" id="CHEBI:64716"/>
        <dbReference type="ChEBI" id="CHEBI:140658"/>
        <dbReference type="EC" id="2.5.1.145"/>
    </reaction>
</comment>
<dbReference type="RefSeq" id="WP_136929758.1">
    <property type="nucleotide sequence ID" value="NZ_SSMQ01000013.1"/>
</dbReference>
<keyword evidence="9" id="KW-1185">Reference proteome</keyword>
<comment type="function">
    <text evidence="7">Catalyzes the transfer of the diacylglyceryl group from phosphatidylglycerol to the sulfhydryl group of the N-terminal cysteine of a prolipoprotein, the first step in the formation of mature lipoproteins.</text>
</comment>
<reference evidence="8 9" key="1">
    <citation type="submission" date="2019-04" db="EMBL/GenBank/DDBJ databases">
        <authorList>
            <person name="Li Y."/>
            <person name="Wang J."/>
        </authorList>
    </citation>
    <scope>NUCLEOTIDE SEQUENCE [LARGE SCALE GENOMIC DNA]</scope>
    <source>
        <strain evidence="8 9">DSM 14668</strain>
    </source>
</reference>
<sequence length="343" mass="37496">MRPELFRVFYLDIGFPAYFGLLLTGFLFATALGSMWARRIGQDPDVIVDLGLACLLMGVVGGRLLHVIADGYFWDYVHLCTDPTKVDWPYNEAQCAQLVPRGSGLNLFGWYPFGEEERVARGVWDAARGVCHPPARDCFAWAKFWQGGLAYYGGFIGSSLMAVYLLKRDRFPFWKAADMAGFAVPLGLGFGRMGCLLAGCCFGVRTDGPLGLAFPANSPASEAQWKLHELPGLNHVSHPVHPTQIYESAVSFAIAAFCLLYVHGRKRYDGQVFVSFLALYAVGRFVLEFFRADDRGALLGLSTSQLIGLAICGLAFALHKQRTRASAATPPAPPTATTATASY</sequence>
<dbReference type="AlphaFoldDB" id="A0A4U1JD97"/>
<gene>
    <name evidence="7" type="primary">lgt</name>
    <name evidence="8" type="ORF">E8A74_15390</name>
</gene>
<dbReference type="Pfam" id="PF01790">
    <property type="entry name" value="LGT"/>
    <property type="match status" value="1"/>
</dbReference>
<feature type="transmembrane region" description="Helical" evidence="7">
    <location>
        <begin position="179"/>
        <end position="205"/>
    </location>
</feature>
<protein>
    <recommendedName>
        <fullName evidence="7">Phosphatidylglycerol--prolipoprotein diacylglyceryl transferase</fullName>
        <ecNumber evidence="7">2.5.1.145</ecNumber>
    </recommendedName>
</protein>
<evidence type="ECO:0000256" key="5">
    <source>
        <dbReference type="ARBA" id="ARBA00022989"/>
    </source>
</evidence>
<dbReference type="InterPro" id="IPR001640">
    <property type="entry name" value="Lgt"/>
</dbReference>
<evidence type="ECO:0000313" key="9">
    <source>
        <dbReference type="Proteomes" id="UP000309215"/>
    </source>
</evidence>
<comment type="similarity">
    <text evidence="1 7">Belongs to the Lgt family.</text>
</comment>
<evidence type="ECO:0000256" key="7">
    <source>
        <dbReference type="HAMAP-Rule" id="MF_01147"/>
    </source>
</evidence>
<evidence type="ECO:0000256" key="2">
    <source>
        <dbReference type="ARBA" id="ARBA00022475"/>
    </source>
</evidence>
<dbReference type="GO" id="GO:0005886">
    <property type="term" value="C:plasma membrane"/>
    <property type="evidence" value="ECO:0007669"/>
    <property type="project" value="UniProtKB-SubCell"/>
</dbReference>
<accession>A0A4U1JD97</accession>
<keyword evidence="3 7" id="KW-0808">Transferase</keyword>
<name>A0A4U1JD97_9BACT</name>
<keyword evidence="2 7" id="KW-1003">Cell membrane</keyword>
<proteinExistence type="inferred from homology"/>
<keyword evidence="8" id="KW-0449">Lipoprotein</keyword>
<keyword evidence="6 7" id="KW-0472">Membrane</keyword>
<comment type="pathway">
    <text evidence="7">Protein modification; lipoprotein biosynthesis (diacylglyceryl transfer).</text>
</comment>
<feature type="transmembrane region" description="Helical" evidence="7">
    <location>
        <begin position="296"/>
        <end position="318"/>
    </location>
</feature>